<evidence type="ECO:0000313" key="3">
    <source>
        <dbReference type="EMBL" id="KAF7363140.1"/>
    </source>
</evidence>
<feature type="transmembrane region" description="Helical" evidence="1">
    <location>
        <begin position="237"/>
        <end position="257"/>
    </location>
</feature>
<feature type="transmembrane region" description="Helical" evidence="1">
    <location>
        <begin position="161"/>
        <end position="186"/>
    </location>
</feature>
<feature type="domain" description="DUF6533" evidence="2">
    <location>
        <begin position="22"/>
        <end position="65"/>
    </location>
</feature>
<evidence type="ECO:0000256" key="1">
    <source>
        <dbReference type="SAM" id="Phobius"/>
    </source>
</evidence>
<keyword evidence="1" id="KW-0472">Membrane</keyword>
<gene>
    <name evidence="3" type="ORF">MVEN_00666500</name>
</gene>
<evidence type="ECO:0000313" key="4">
    <source>
        <dbReference type="Proteomes" id="UP000620124"/>
    </source>
</evidence>
<dbReference type="EMBL" id="JACAZI010000004">
    <property type="protein sequence ID" value="KAF7363140.1"/>
    <property type="molecule type" value="Genomic_DNA"/>
</dbReference>
<comment type="caution">
    <text evidence="3">The sequence shown here is derived from an EMBL/GenBank/DDBJ whole genome shotgun (WGS) entry which is preliminary data.</text>
</comment>
<sequence length="281" mass="30416">MASFPLDAATTLQGLRVYRSLFLAGIVVLVYDHLLTFSAEVLYIWTPVRKKRSSVLYLVVRYSALCGYMAMLSLVFGNFTPKKLSLANEILMLSEEVVVGCMLALRVFALYSFDKRVIATVIAAAIASIAVAVWSIVSGAQDTNTTYDTSVFGCQLSQGPIATFCVGLGGIVGPAWDILLVGFTLYHGSKYRKSLGMSHAGTLWLVLVRDGAIYFGLSSIANLANILMYYFGDLNTAGSVSHFTIALSVTMACRLMINLHAAATAPELELETSELGTLRFS</sequence>
<accession>A0A8H6YSJ1</accession>
<feature type="transmembrane region" description="Helical" evidence="1">
    <location>
        <begin position="55"/>
        <end position="77"/>
    </location>
</feature>
<dbReference type="AlphaFoldDB" id="A0A8H6YSJ1"/>
<protein>
    <recommendedName>
        <fullName evidence="2">DUF6533 domain-containing protein</fullName>
    </recommendedName>
</protein>
<feature type="transmembrane region" description="Helical" evidence="1">
    <location>
        <begin position="20"/>
        <end position="43"/>
    </location>
</feature>
<proteinExistence type="predicted"/>
<feature type="transmembrane region" description="Helical" evidence="1">
    <location>
        <begin position="97"/>
        <end position="113"/>
    </location>
</feature>
<evidence type="ECO:0000259" key="2">
    <source>
        <dbReference type="Pfam" id="PF20151"/>
    </source>
</evidence>
<reference evidence="3" key="1">
    <citation type="submission" date="2020-05" db="EMBL/GenBank/DDBJ databases">
        <title>Mycena genomes resolve the evolution of fungal bioluminescence.</title>
        <authorList>
            <person name="Tsai I.J."/>
        </authorList>
    </citation>
    <scope>NUCLEOTIDE SEQUENCE</scope>
    <source>
        <strain evidence="3">CCC161011</strain>
    </source>
</reference>
<dbReference type="Pfam" id="PF20151">
    <property type="entry name" value="DUF6533"/>
    <property type="match status" value="1"/>
</dbReference>
<keyword evidence="1" id="KW-0812">Transmembrane</keyword>
<organism evidence="3 4">
    <name type="scientific">Mycena venus</name>
    <dbReference type="NCBI Taxonomy" id="2733690"/>
    <lineage>
        <taxon>Eukaryota</taxon>
        <taxon>Fungi</taxon>
        <taxon>Dikarya</taxon>
        <taxon>Basidiomycota</taxon>
        <taxon>Agaricomycotina</taxon>
        <taxon>Agaricomycetes</taxon>
        <taxon>Agaricomycetidae</taxon>
        <taxon>Agaricales</taxon>
        <taxon>Marasmiineae</taxon>
        <taxon>Mycenaceae</taxon>
        <taxon>Mycena</taxon>
    </lineage>
</organism>
<dbReference type="InterPro" id="IPR045340">
    <property type="entry name" value="DUF6533"/>
</dbReference>
<dbReference type="Proteomes" id="UP000620124">
    <property type="component" value="Unassembled WGS sequence"/>
</dbReference>
<feature type="transmembrane region" description="Helical" evidence="1">
    <location>
        <begin position="120"/>
        <end position="141"/>
    </location>
</feature>
<dbReference type="OrthoDB" id="3008812at2759"/>
<name>A0A8H6YSJ1_9AGAR</name>
<keyword evidence="1" id="KW-1133">Transmembrane helix</keyword>
<keyword evidence="4" id="KW-1185">Reference proteome</keyword>